<evidence type="ECO:0000259" key="7">
    <source>
        <dbReference type="PROSITE" id="PS50850"/>
    </source>
</evidence>
<evidence type="ECO:0000256" key="4">
    <source>
        <dbReference type="ARBA" id="ARBA00022989"/>
    </source>
</evidence>
<protein>
    <recommendedName>
        <fullName evidence="7">Major facilitator superfamily (MFS) profile domain-containing protein</fullName>
    </recommendedName>
</protein>
<accession>A0A5M9MT90</accession>
<comment type="caution">
    <text evidence="8">The sequence shown here is derived from an EMBL/GenBank/DDBJ whole genome shotgun (WGS) entry which is preliminary data.</text>
</comment>
<dbReference type="Proteomes" id="UP000324241">
    <property type="component" value="Unassembled WGS sequence"/>
</dbReference>
<evidence type="ECO:0000256" key="6">
    <source>
        <dbReference type="SAM" id="Phobius"/>
    </source>
</evidence>
<evidence type="ECO:0000256" key="1">
    <source>
        <dbReference type="ARBA" id="ARBA00004141"/>
    </source>
</evidence>
<keyword evidence="5 6" id="KW-0472">Membrane</keyword>
<feature type="domain" description="Major facilitator superfamily (MFS) profile" evidence="7">
    <location>
        <begin position="29"/>
        <end position="212"/>
    </location>
</feature>
<evidence type="ECO:0000256" key="5">
    <source>
        <dbReference type="ARBA" id="ARBA00023136"/>
    </source>
</evidence>
<dbReference type="PROSITE" id="PS50850">
    <property type="entry name" value="MFS"/>
    <property type="match status" value="1"/>
</dbReference>
<dbReference type="GeneID" id="54329212"/>
<dbReference type="GO" id="GO:0005886">
    <property type="term" value="C:plasma membrane"/>
    <property type="evidence" value="ECO:0007669"/>
    <property type="project" value="TreeGrafter"/>
</dbReference>
<keyword evidence="4 6" id="KW-1133">Transmembrane helix</keyword>
<dbReference type="GO" id="GO:0022857">
    <property type="term" value="F:transmembrane transporter activity"/>
    <property type="evidence" value="ECO:0007669"/>
    <property type="project" value="InterPro"/>
</dbReference>
<proteinExistence type="inferred from homology"/>
<dbReference type="InterPro" id="IPR036259">
    <property type="entry name" value="MFS_trans_sf"/>
</dbReference>
<dbReference type="AlphaFoldDB" id="A0A5M9MT90"/>
<comment type="similarity">
    <text evidence="2">Belongs to the major facilitator superfamily. TCR/Tet family.</text>
</comment>
<dbReference type="OrthoDB" id="2351791at2759"/>
<reference evidence="8 9" key="1">
    <citation type="submission" date="2019-08" db="EMBL/GenBank/DDBJ databases">
        <title>The genome sequence of a newly discovered highly antifungal drug resistant Aspergillus species, Aspergillus tanneri NIH 1004.</title>
        <authorList>
            <person name="Mounaud S."/>
            <person name="Singh I."/>
            <person name="Joardar V."/>
            <person name="Pakala S."/>
            <person name="Pakala S."/>
            <person name="Venepally P."/>
            <person name="Chung J.K."/>
            <person name="Losada L."/>
            <person name="Nierman W.C."/>
        </authorList>
    </citation>
    <scope>NUCLEOTIDE SEQUENCE [LARGE SCALE GENOMIC DNA]</scope>
    <source>
        <strain evidence="8 9">NIH1004</strain>
    </source>
</reference>
<dbReference type="Gene3D" id="1.20.1720.10">
    <property type="entry name" value="Multidrug resistance protein D"/>
    <property type="match status" value="1"/>
</dbReference>
<evidence type="ECO:0000313" key="8">
    <source>
        <dbReference type="EMBL" id="KAA8647809.1"/>
    </source>
</evidence>
<dbReference type="PANTHER" id="PTHR23501:SF102">
    <property type="entry name" value="DRUG TRANSPORTER, PUTATIVE (AFU_ORTHOLOGUE AFUA_3G08530)-RELATED"/>
    <property type="match status" value="1"/>
</dbReference>
<feature type="transmembrane region" description="Helical" evidence="6">
    <location>
        <begin position="102"/>
        <end position="121"/>
    </location>
</feature>
<sequence length="212" mass="22887">MSSQSSNAADDADRCSSVPWLPSMHDFLIMIIVSVLAFMIALDAAVIVISLTVIIADLDGNVTQGLWVRTSYLLTSASTMQFVAALSDIFGRAGSLITSLELFTIGTILCCVSTSIAILLVGRCIQGLGDGGILILGIIVYTDIDFRSDTDQGILASFKGHGPWEQLWARHRRCNCTTDHISLGLLLDVSILLHRLRYGSIRAEAKADSQNI</sequence>
<gene>
    <name evidence="8" type="ORF">ATNIH1004_006510</name>
</gene>
<organism evidence="8 9">
    <name type="scientific">Aspergillus tanneri</name>
    <dbReference type="NCBI Taxonomy" id="1220188"/>
    <lineage>
        <taxon>Eukaryota</taxon>
        <taxon>Fungi</taxon>
        <taxon>Dikarya</taxon>
        <taxon>Ascomycota</taxon>
        <taxon>Pezizomycotina</taxon>
        <taxon>Eurotiomycetes</taxon>
        <taxon>Eurotiomycetidae</taxon>
        <taxon>Eurotiales</taxon>
        <taxon>Aspergillaceae</taxon>
        <taxon>Aspergillus</taxon>
        <taxon>Aspergillus subgen. Circumdati</taxon>
    </lineage>
</organism>
<keyword evidence="3 6" id="KW-0812">Transmembrane</keyword>
<feature type="transmembrane region" description="Helical" evidence="6">
    <location>
        <begin position="66"/>
        <end position="90"/>
    </location>
</feature>
<dbReference type="Pfam" id="PF07690">
    <property type="entry name" value="MFS_1"/>
    <property type="match status" value="1"/>
</dbReference>
<dbReference type="InterPro" id="IPR011701">
    <property type="entry name" value="MFS"/>
</dbReference>
<comment type="subcellular location">
    <subcellularLocation>
        <location evidence="1">Membrane</location>
        <topology evidence="1">Multi-pass membrane protein</topology>
    </subcellularLocation>
</comment>
<name>A0A5M9MT90_9EURO</name>
<dbReference type="RefSeq" id="XP_033427170.1">
    <property type="nucleotide sequence ID" value="XM_033571138.1"/>
</dbReference>
<evidence type="ECO:0000256" key="2">
    <source>
        <dbReference type="ARBA" id="ARBA00007520"/>
    </source>
</evidence>
<dbReference type="SUPFAM" id="SSF103473">
    <property type="entry name" value="MFS general substrate transporter"/>
    <property type="match status" value="1"/>
</dbReference>
<evidence type="ECO:0000313" key="9">
    <source>
        <dbReference type="Proteomes" id="UP000324241"/>
    </source>
</evidence>
<feature type="transmembrane region" description="Helical" evidence="6">
    <location>
        <begin position="27"/>
        <end position="54"/>
    </location>
</feature>
<evidence type="ECO:0000256" key="3">
    <source>
        <dbReference type="ARBA" id="ARBA00022692"/>
    </source>
</evidence>
<dbReference type="PANTHER" id="PTHR23501">
    <property type="entry name" value="MAJOR FACILITATOR SUPERFAMILY"/>
    <property type="match status" value="1"/>
</dbReference>
<dbReference type="InterPro" id="IPR020846">
    <property type="entry name" value="MFS_dom"/>
</dbReference>
<dbReference type="EMBL" id="QUQM01000004">
    <property type="protein sequence ID" value="KAA8647809.1"/>
    <property type="molecule type" value="Genomic_DNA"/>
</dbReference>